<evidence type="ECO:0000313" key="2">
    <source>
        <dbReference type="Proteomes" id="UP000194946"/>
    </source>
</evidence>
<gene>
    <name evidence="1" type="ORF">HK18_08720</name>
</gene>
<dbReference type="EMBL" id="JOPB01000006">
    <property type="protein sequence ID" value="OUI78569.1"/>
    <property type="molecule type" value="Genomic_DNA"/>
</dbReference>
<protein>
    <recommendedName>
        <fullName evidence="3">CHAD domain-containing protein</fullName>
    </recommendedName>
</protein>
<organism evidence="1 2">
    <name type="scientific">Commensalibacter intestini</name>
    <dbReference type="NCBI Taxonomy" id="479936"/>
    <lineage>
        <taxon>Bacteria</taxon>
        <taxon>Pseudomonadati</taxon>
        <taxon>Pseudomonadota</taxon>
        <taxon>Alphaproteobacteria</taxon>
        <taxon>Acetobacterales</taxon>
        <taxon>Acetobacteraceae</taxon>
    </lineage>
</organism>
<keyword evidence="2" id="KW-1185">Reference proteome</keyword>
<evidence type="ECO:0008006" key="3">
    <source>
        <dbReference type="Google" id="ProtNLM"/>
    </source>
</evidence>
<name>A0A251ZV96_9PROT</name>
<comment type="caution">
    <text evidence="1">The sequence shown here is derived from an EMBL/GenBank/DDBJ whole genome shotgun (WGS) entry which is preliminary data.</text>
</comment>
<accession>A0A251ZV96</accession>
<dbReference type="Proteomes" id="UP000194946">
    <property type="component" value="Unassembled WGS sequence"/>
</dbReference>
<reference evidence="2" key="1">
    <citation type="submission" date="2014-06" db="EMBL/GenBank/DDBJ databases">
        <authorList>
            <person name="Winans N.J."/>
            <person name="Newell P.D."/>
            <person name="Douglas A.E."/>
        </authorList>
    </citation>
    <scope>NUCLEOTIDE SEQUENCE [LARGE SCALE GENOMIC DNA]</scope>
    <source>
        <strain evidence="2">DmL_052</strain>
    </source>
</reference>
<evidence type="ECO:0000313" key="1">
    <source>
        <dbReference type="EMBL" id="OUI78569.1"/>
    </source>
</evidence>
<sequence>MFKTKTPINAKQIVDFERFQFSQQQCDQLYDMICVDDEINLDITLPSTIDFQYTQQQLIESFMICRKVWLDGILDQRFSKIIRSLCTTSIISEEDKVIYKMMRAKFKHLCYAYRGFDARHKRPFLLGNITGLLGMIQDGFKNHKSSIVIPNAILLNALWNEQGLSLLKREVYRFFPCDLDDFKSAIHKRAIFIQKEIHKNQTLSAHQFHILRKQMSMFSALYGTFDVLYPSSYHHQTFQYLATINGLMGDYHDVLIEKKINRTQNYFFDQFSLPKEISQRLNIFIKAFR</sequence>
<dbReference type="AlphaFoldDB" id="A0A251ZV96"/>
<proteinExistence type="predicted"/>